<feature type="compositionally biased region" description="Basic residues" evidence="6">
    <location>
        <begin position="506"/>
        <end position="517"/>
    </location>
</feature>
<feature type="transmembrane region" description="Helical" evidence="7">
    <location>
        <begin position="352"/>
        <end position="375"/>
    </location>
</feature>
<evidence type="ECO:0000256" key="2">
    <source>
        <dbReference type="ARBA" id="ARBA00022475"/>
    </source>
</evidence>
<accession>H5UU46</accession>
<evidence type="ECO:0000256" key="3">
    <source>
        <dbReference type="ARBA" id="ARBA00022692"/>
    </source>
</evidence>
<evidence type="ECO:0000256" key="6">
    <source>
        <dbReference type="SAM" id="MobiDB-lite"/>
    </source>
</evidence>
<reference evidence="8 9" key="1">
    <citation type="submission" date="2012-02" db="EMBL/GenBank/DDBJ databases">
        <title>Whole genome shotgun sequence of Mobilicoccus pelagius NBRC 104925.</title>
        <authorList>
            <person name="Yoshida Y."/>
            <person name="Hosoyama A."/>
            <person name="Tsuchikane K."/>
            <person name="Katsumata H."/>
            <person name="Yamazaki S."/>
            <person name="Fujita N."/>
        </authorList>
    </citation>
    <scope>NUCLEOTIDE SEQUENCE [LARGE SCALE GENOMIC DNA]</scope>
    <source>
        <strain evidence="8 9">NBRC 104925</strain>
    </source>
</reference>
<evidence type="ECO:0000313" key="8">
    <source>
        <dbReference type="EMBL" id="GAB49254.1"/>
    </source>
</evidence>
<feature type="transmembrane region" description="Helical" evidence="7">
    <location>
        <begin position="38"/>
        <end position="64"/>
    </location>
</feature>
<feature type="transmembrane region" description="Helical" evidence="7">
    <location>
        <begin position="231"/>
        <end position="249"/>
    </location>
</feature>
<feature type="transmembrane region" description="Helical" evidence="7">
    <location>
        <begin position="130"/>
        <end position="149"/>
    </location>
</feature>
<dbReference type="InterPro" id="IPR050367">
    <property type="entry name" value="APC_superfamily"/>
</dbReference>
<dbReference type="GO" id="GO:0005886">
    <property type="term" value="C:plasma membrane"/>
    <property type="evidence" value="ECO:0007669"/>
    <property type="project" value="UniProtKB-SubCell"/>
</dbReference>
<feature type="region of interest" description="Disordered" evidence="6">
    <location>
        <begin position="483"/>
        <end position="524"/>
    </location>
</feature>
<dbReference type="PANTHER" id="PTHR42770:SF7">
    <property type="entry name" value="MEMBRANE PROTEIN"/>
    <property type="match status" value="1"/>
</dbReference>
<evidence type="ECO:0000256" key="4">
    <source>
        <dbReference type="ARBA" id="ARBA00022989"/>
    </source>
</evidence>
<evidence type="ECO:0000256" key="5">
    <source>
        <dbReference type="ARBA" id="ARBA00023136"/>
    </source>
</evidence>
<feature type="transmembrane region" description="Helical" evidence="7">
    <location>
        <begin position="161"/>
        <end position="180"/>
    </location>
</feature>
<dbReference type="Proteomes" id="UP000004367">
    <property type="component" value="Unassembled WGS sequence"/>
</dbReference>
<keyword evidence="2" id="KW-1003">Cell membrane</keyword>
<feature type="transmembrane region" description="Helical" evidence="7">
    <location>
        <begin position="328"/>
        <end position="346"/>
    </location>
</feature>
<organism evidence="8 9">
    <name type="scientific">Mobilicoccus pelagius NBRC 104925</name>
    <dbReference type="NCBI Taxonomy" id="1089455"/>
    <lineage>
        <taxon>Bacteria</taxon>
        <taxon>Bacillati</taxon>
        <taxon>Actinomycetota</taxon>
        <taxon>Actinomycetes</taxon>
        <taxon>Micrococcales</taxon>
        <taxon>Dermatophilaceae</taxon>
        <taxon>Mobilicoccus</taxon>
    </lineage>
</organism>
<dbReference type="PANTHER" id="PTHR42770">
    <property type="entry name" value="AMINO ACID TRANSPORTER-RELATED"/>
    <property type="match status" value="1"/>
</dbReference>
<feature type="transmembrane region" description="Helical" evidence="7">
    <location>
        <begin position="423"/>
        <end position="440"/>
    </location>
</feature>
<dbReference type="AlphaFoldDB" id="H5UU46"/>
<dbReference type="Gene3D" id="1.20.1740.10">
    <property type="entry name" value="Amino acid/polyamine transporter I"/>
    <property type="match status" value="1"/>
</dbReference>
<sequence>MDQVLGRWDVLAVAFGAMIGFGWIVLTGEFLDRAGTLGAALAFVAGGLVVAFVAFTYAELVAALPHVGGEHSYVLRSMGSRASFFCSWTLVLGYVSVVAFEAVALPQTLLYIFPDMLVGKMYSVAGYDVYTSWVAVGVVAAVVMTWLNVVGARPAAVFQTVAVLFLAAVGVVLVAGAFVGGDVANMEPLFDGGWGGFLSVLVATPFLFVGFDVIPQSAEEISLPYKKIGEALIVSVLLAISWYVMIMLTTSSSMHAVDLAHSELAVADAVTKMFGHPAWGTLLVLGGVAGILTSWNGFLIGASRLVYALARSGMLPEWFGRLHPRYRTPANAVVFIGATSVLAPFFGRKTLVWLVDAGGLSIVVAWIMVALAFIILRRREPEMERPFRTPGGVVTGGIAIALASGVAVLFMPGMPAALTGPEWAIVAVWSVFGIPLLLRIPHVTGGPDAEHRLIEATHPAWGEKGVHEPPAPITRFHEEHDAALHEEAMQRMDDDGGPVAPDEGHRRHRSRRPRRDRPRSERSS</sequence>
<keyword evidence="3 7" id="KW-0812">Transmembrane</keyword>
<dbReference type="InterPro" id="IPR002293">
    <property type="entry name" value="AA/rel_permease1"/>
</dbReference>
<evidence type="ECO:0000313" key="9">
    <source>
        <dbReference type="Proteomes" id="UP000004367"/>
    </source>
</evidence>
<dbReference type="EMBL" id="BAFE01000076">
    <property type="protein sequence ID" value="GAB49254.1"/>
    <property type="molecule type" value="Genomic_DNA"/>
</dbReference>
<protein>
    <submittedName>
        <fullName evidence="8">Putative amino acid transporter</fullName>
    </submittedName>
</protein>
<proteinExistence type="predicted"/>
<gene>
    <name evidence="8" type="ORF">MOPEL_099_00540</name>
</gene>
<dbReference type="Pfam" id="PF13520">
    <property type="entry name" value="AA_permease_2"/>
    <property type="match status" value="1"/>
</dbReference>
<feature type="transmembrane region" description="Helical" evidence="7">
    <location>
        <begin position="85"/>
        <end position="110"/>
    </location>
</feature>
<comment type="caution">
    <text evidence="8">The sequence shown here is derived from an EMBL/GenBank/DDBJ whole genome shotgun (WGS) entry which is preliminary data.</text>
</comment>
<feature type="transmembrane region" description="Helical" evidence="7">
    <location>
        <begin position="7"/>
        <end position="26"/>
    </location>
</feature>
<keyword evidence="9" id="KW-1185">Reference proteome</keyword>
<evidence type="ECO:0000256" key="7">
    <source>
        <dbReference type="SAM" id="Phobius"/>
    </source>
</evidence>
<dbReference type="GO" id="GO:0022857">
    <property type="term" value="F:transmembrane transporter activity"/>
    <property type="evidence" value="ECO:0007669"/>
    <property type="project" value="InterPro"/>
</dbReference>
<dbReference type="eggNOG" id="COG0833">
    <property type="taxonomic scope" value="Bacteria"/>
</dbReference>
<name>H5UU46_9MICO</name>
<feature type="transmembrane region" description="Helical" evidence="7">
    <location>
        <begin position="387"/>
        <end position="411"/>
    </location>
</feature>
<comment type="subcellular location">
    <subcellularLocation>
        <location evidence="1">Cell membrane</location>
        <topology evidence="1">Multi-pass membrane protein</topology>
    </subcellularLocation>
</comment>
<feature type="transmembrane region" description="Helical" evidence="7">
    <location>
        <begin position="192"/>
        <end position="211"/>
    </location>
</feature>
<keyword evidence="4 7" id="KW-1133">Transmembrane helix</keyword>
<feature type="transmembrane region" description="Helical" evidence="7">
    <location>
        <begin position="282"/>
        <end position="307"/>
    </location>
</feature>
<keyword evidence="5 7" id="KW-0472">Membrane</keyword>
<feature type="compositionally biased region" description="Basic and acidic residues" evidence="6">
    <location>
        <begin position="483"/>
        <end position="494"/>
    </location>
</feature>
<evidence type="ECO:0000256" key="1">
    <source>
        <dbReference type="ARBA" id="ARBA00004651"/>
    </source>
</evidence>
<dbReference type="PIRSF" id="PIRSF006060">
    <property type="entry name" value="AA_transporter"/>
    <property type="match status" value="1"/>
</dbReference>
<dbReference type="STRING" id="1089455.MOPEL_099_00540"/>